<proteinExistence type="predicted"/>
<organism evidence="1">
    <name type="scientific">Anguilla anguilla</name>
    <name type="common">European freshwater eel</name>
    <name type="synonym">Muraena anguilla</name>
    <dbReference type="NCBI Taxonomy" id="7936"/>
    <lineage>
        <taxon>Eukaryota</taxon>
        <taxon>Metazoa</taxon>
        <taxon>Chordata</taxon>
        <taxon>Craniata</taxon>
        <taxon>Vertebrata</taxon>
        <taxon>Euteleostomi</taxon>
        <taxon>Actinopterygii</taxon>
        <taxon>Neopterygii</taxon>
        <taxon>Teleostei</taxon>
        <taxon>Anguilliformes</taxon>
        <taxon>Anguillidae</taxon>
        <taxon>Anguilla</taxon>
    </lineage>
</organism>
<dbReference type="AlphaFoldDB" id="A0A0E9VTE7"/>
<protein>
    <submittedName>
        <fullName evidence="1">Uncharacterized protein</fullName>
    </submittedName>
</protein>
<sequence length="29" mass="3374">MKFSIAKCYVLHVGTKNIRQDYSMEGIKL</sequence>
<dbReference type="EMBL" id="GBXM01027255">
    <property type="protein sequence ID" value="JAH81322.1"/>
    <property type="molecule type" value="Transcribed_RNA"/>
</dbReference>
<evidence type="ECO:0000313" key="1">
    <source>
        <dbReference type="EMBL" id="JAH81322.1"/>
    </source>
</evidence>
<accession>A0A0E9VTE7</accession>
<reference evidence="1" key="1">
    <citation type="submission" date="2014-11" db="EMBL/GenBank/DDBJ databases">
        <authorList>
            <person name="Amaro Gonzalez C."/>
        </authorList>
    </citation>
    <scope>NUCLEOTIDE SEQUENCE</scope>
</reference>
<name>A0A0E9VTE7_ANGAN</name>
<reference evidence="1" key="2">
    <citation type="journal article" date="2015" name="Fish Shellfish Immunol.">
        <title>Early steps in the European eel (Anguilla anguilla)-Vibrio vulnificus interaction in the gills: Role of the RtxA13 toxin.</title>
        <authorList>
            <person name="Callol A."/>
            <person name="Pajuelo D."/>
            <person name="Ebbesson L."/>
            <person name="Teles M."/>
            <person name="MacKenzie S."/>
            <person name="Amaro C."/>
        </authorList>
    </citation>
    <scope>NUCLEOTIDE SEQUENCE</scope>
</reference>